<keyword evidence="1" id="KW-1133">Transmembrane helix</keyword>
<keyword evidence="1" id="KW-0472">Membrane</keyword>
<gene>
    <name evidence="2" type="ORF">AAE3_LOCUS3040</name>
</gene>
<dbReference type="EMBL" id="CACVBS010000030">
    <property type="protein sequence ID" value="CAA7260595.1"/>
    <property type="molecule type" value="Genomic_DNA"/>
</dbReference>
<protein>
    <submittedName>
        <fullName evidence="2">Uncharacterized protein</fullName>
    </submittedName>
</protein>
<proteinExistence type="predicted"/>
<dbReference type="AlphaFoldDB" id="A0A8S0VQN5"/>
<feature type="transmembrane region" description="Helical" evidence="1">
    <location>
        <begin position="91"/>
        <end position="114"/>
    </location>
</feature>
<evidence type="ECO:0000313" key="3">
    <source>
        <dbReference type="Proteomes" id="UP000467700"/>
    </source>
</evidence>
<keyword evidence="3" id="KW-1185">Reference proteome</keyword>
<evidence type="ECO:0000256" key="1">
    <source>
        <dbReference type="SAM" id="Phobius"/>
    </source>
</evidence>
<dbReference type="Proteomes" id="UP000467700">
    <property type="component" value="Unassembled WGS sequence"/>
</dbReference>
<reference evidence="2 3" key="1">
    <citation type="submission" date="2020-01" db="EMBL/GenBank/DDBJ databases">
        <authorList>
            <person name="Gupta K D."/>
        </authorList>
    </citation>
    <scope>NUCLEOTIDE SEQUENCE [LARGE SCALE GENOMIC DNA]</scope>
</reference>
<comment type="caution">
    <text evidence="2">The sequence shown here is derived from an EMBL/GenBank/DDBJ whole genome shotgun (WGS) entry which is preliminary data.</text>
</comment>
<evidence type="ECO:0000313" key="2">
    <source>
        <dbReference type="EMBL" id="CAA7260595.1"/>
    </source>
</evidence>
<keyword evidence="1" id="KW-0812">Transmembrane</keyword>
<organism evidence="2 3">
    <name type="scientific">Cyclocybe aegerita</name>
    <name type="common">Black poplar mushroom</name>
    <name type="synonym">Agrocybe aegerita</name>
    <dbReference type="NCBI Taxonomy" id="1973307"/>
    <lineage>
        <taxon>Eukaryota</taxon>
        <taxon>Fungi</taxon>
        <taxon>Dikarya</taxon>
        <taxon>Basidiomycota</taxon>
        <taxon>Agaricomycotina</taxon>
        <taxon>Agaricomycetes</taxon>
        <taxon>Agaricomycetidae</taxon>
        <taxon>Agaricales</taxon>
        <taxon>Agaricineae</taxon>
        <taxon>Bolbitiaceae</taxon>
        <taxon>Cyclocybe</taxon>
    </lineage>
</organism>
<accession>A0A8S0VQN5</accession>
<name>A0A8S0VQN5_CYCAE</name>
<sequence>MDNGPFSTFSALRAETRPHQVLYQASNLGRGEHVMRIKFEQPANRTRMGDFTIDFANLYTTRSLGGRPRNIYEDQAAPGTMQYVSKIPPSAIAGLSVSTAVAFFAVLSALYLWFRQRQRKMGDVYGDKKYVDLTE</sequence>